<accession>A0A2W5PIW3</accession>
<dbReference type="PANTHER" id="PTHR12599">
    <property type="entry name" value="PTERIN-4-ALPHA-CARBINOLAMINE DEHYDRATASE"/>
    <property type="match status" value="1"/>
</dbReference>
<dbReference type="SUPFAM" id="SSF55248">
    <property type="entry name" value="PCD-like"/>
    <property type="match status" value="1"/>
</dbReference>
<dbReference type="GO" id="GO:0006729">
    <property type="term" value="P:tetrahydrobiopterin biosynthetic process"/>
    <property type="evidence" value="ECO:0007669"/>
    <property type="project" value="InterPro"/>
</dbReference>
<dbReference type="InterPro" id="IPR036428">
    <property type="entry name" value="PCD_sf"/>
</dbReference>
<dbReference type="EC" id="4.2.1.96" evidence="3"/>
<evidence type="ECO:0000256" key="2">
    <source>
        <dbReference type="ARBA" id="ARBA00006472"/>
    </source>
</evidence>
<dbReference type="GO" id="GO:0008124">
    <property type="term" value="F:4-alpha-hydroxytetrahydrobiopterin dehydratase activity"/>
    <property type="evidence" value="ECO:0007669"/>
    <property type="project" value="UniProtKB-EC"/>
</dbReference>
<sequence length="88" mass="10086">DLDGWSLVEGREAIFKKFKFKDFRHAWSFMEDVAVEADEMSHHPEWLNVYNRVEVTLCTHDVGGLSELDFDLAAIMDEIAAEIAKGIE</sequence>
<keyword evidence="4" id="KW-0456">Lyase</keyword>
<comment type="caution">
    <text evidence="5">The sequence shown here is derived from an EMBL/GenBank/DDBJ whole genome shotgun (WGS) entry which is preliminary data.</text>
</comment>
<dbReference type="Pfam" id="PF01329">
    <property type="entry name" value="Pterin_4a"/>
    <property type="match status" value="1"/>
</dbReference>
<organism evidence="5 6">
    <name type="scientific">Micavibrio aeruginosavorus</name>
    <dbReference type="NCBI Taxonomy" id="349221"/>
    <lineage>
        <taxon>Bacteria</taxon>
        <taxon>Pseudomonadati</taxon>
        <taxon>Bdellovibrionota</taxon>
        <taxon>Bdellovibrionia</taxon>
        <taxon>Bdellovibrionales</taxon>
        <taxon>Pseudobdellovibrionaceae</taxon>
        <taxon>Micavibrio</taxon>
    </lineage>
</organism>
<dbReference type="NCBIfam" id="NF002018">
    <property type="entry name" value="PRK00823.1-3"/>
    <property type="match status" value="1"/>
</dbReference>
<evidence type="ECO:0000256" key="4">
    <source>
        <dbReference type="ARBA" id="ARBA00023239"/>
    </source>
</evidence>
<evidence type="ECO:0000313" key="6">
    <source>
        <dbReference type="Proteomes" id="UP000249417"/>
    </source>
</evidence>
<name>A0A2W5PIW3_9BACT</name>
<gene>
    <name evidence="5" type="ORF">DI551_09920</name>
</gene>
<proteinExistence type="inferred from homology"/>
<dbReference type="Proteomes" id="UP000249417">
    <property type="component" value="Unassembled WGS sequence"/>
</dbReference>
<comment type="catalytic activity">
    <reaction evidence="1">
        <text>(4aS,6R)-4a-hydroxy-L-erythro-5,6,7,8-tetrahydrobiopterin = (6R)-L-erythro-6,7-dihydrobiopterin + H2O</text>
        <dbReference type="Rhea" id="RHEA:11920"/>
        <dbReference type="ChEBI" id="CHEBI:15377"/>
        <dbReference type="ChEBI" id="CHEBI:15642"/>
        <dbReference type="ChEBI" id="CHEBI:43120"/>
        <dbReference type="EC" id="4.2.1.96"/>
    </reaction>
</comment>
<feature type="non-terminal residue" evidence="5">
    <location>
        <position position="1"/>
    </location>
</feature>
<evidence type="ECO:0000256" key="3">
    <source>
        <dbReference type="ARBA" id="ARBA00013252"/>
    </source>
</evidence>
<dbReference type="EMBL" id="QFQB01000088">
    <property type="protein sequence ID" value="PZQ44537.1"/>
    <property type="molecule type" value="Genomic_DNA"/>
</dbReference>
<reference evidence="5 6" key="1">
    <citation type="submission" date="2017-08" db="EMBL/GenBank/DDBJ databases">
        <title>Infants hospitalized years apart are colonized by the same room-sourced microbial strains.</title>
        <authorList>
            <person name="Brooks B."/>
            <person name="Olm M.R."/>
            <person name="Firek B.A."/>
            <person name="Baker R."/>
            <person name="Thomas B.C."/>
            <person name="Morowitz M.J."/>
            <person name="Banfield J.F."/>
        </authorList>
    </citation>
    <scope>NUCLEOTIDE SEQUENCE [LARGE SCALE GENOMIC DNA]</scope>
    <source>
        <strain evidence="5">S2_005_002_R2_29</strain>
    </source>
</reference>
<dbReference type="PANTHER" id="PTHR12599:SF0">
    <property type="entry name" value="PTERIN-4-ALPHA-CARBINOLAMINE DEHYDRATASE"/>
    <property type="match status" value="1"/>
</dbReference>
<protein>
    <recommendedName>
        <fullName evidence="3">4a-hydroxytetrahydrobiopterin dehydratase</fullName>
        <ecNumber evidence="3">4.2.1.96</ecNumber>
    </recommendedName>
</protein>
<evidence type="ECO:0000313" key="5">
    <source>
        <dbReference type="EMBL" id="PZQ44537.1"/>
    </source>
</evidence>
<comment type="similarity">
    <text evidence="2">Belongs to the pterin-4-alpha-carbinolamine dehydratase family.</text>
</comment>
<evidence type="ECO:0000256" key="1">
    <source>
        <dbReference type="ARBA" id="ARBA00001554"/>
    </source>
</evidence>
<dbReference type="AlphaFoldDB" id="A0A2W5PIW3"/>
<dbReference type="InterPro" id="IPR001533">
    <property type="entry name" value="Pterin_deHydtase"/>
</dbReference>
<dbReference type="Gene3D" id="3.30.1360.20">
    <property type="entry name" value="Transcriptional coactivator/pterin dehydratase"/>
    <property type="match status" value="1"/>
</dbReference>